<dbReference type="InterPro" id="IPR011009">
    <property type="entry name" value="Kinase-like_dom_sf"/>
</dbReference>
<dbReference type="Gene3D" id="3.30.200.20">
    <property type="entry name" value="Phosphorylase Kinase, domain 1"/>
    <property type="match status" value="1"/>
</dbReference>
<dbReference type="AlphaFoldDB" id="A0A6S7FZ56"/>
<feature type="compositionally biased region" description="Polar residues" evidence="5">
    <location>
        <begin position="414"/>
        <end position="427"/>
    </location>
</feature>
<dbReference type="GO" id="GO:0005524">
    <property type="term" value="F:ATP binding"/>
    <property type="evidence" value="ECO:0007669"/>
    <property type="project" value="UniProtKB-UniRule"/>
</dbReference>
<dbReference type="GO" id="GO:0042594">
    <property type="term" value="P:response to starvation"/>
    <property type="evidence" value="ECO:0007669"/>
    <property type="project" value="TreeGrafter"/>
</dbReference>
<evidence type="ECO:0000256" key="5">
    <source>
        <dbReference type="SAM" id="MobiDB-lite"/>
    </source>
</evidence>
<dbReference type="FunFam" id="1.10.510.10:FF:000493">
    <property type="entry name" value="serine/threonine-protein kinase unc-51 isoform X2"/>
    <property type="match status" value="1"/>
</dbReference>
<evidence type="ECO:0000313" key="8">
    <source>
        <dbReference type="Proteomes" id="UP001152795"/>
    </source>
</evidence>
<feature type="region of interest" description="Disordered" evidence="5">
    <location>
        <begin position="332"/>
        <end position="597"/>
    </location>
</feature>
<reference evidence="7" key="1">
    <citation type="submission" date="2020-04" db="EMBL/GenBank/DDBJ databases">
        <authorList>
            <person name="Alioto T."/>
            <person name="Alioto T."/>
            <person name="Gomez Garrido J."/>
        </authorList>
    </citation>
    <scope>NUCLEOTIDE SEQUENCE</scope>
    <source>
        <strain evidence="7">A484AB</strain>
    </source>
</reference>
<dbReference type="PROSITE" id="PS50011">
    <property type="entry name" value="PROTEIN_KINASE_DOM"/>
    <property type="match status" value="1"/>
</dbReference>
<dbReference type="GO" id="GO:0000045">
    <property type="term" value="P:autophagosome assembly"/>
    <property type="evidence" value="ECO:0007669"/>
    <property type="project" value="TreeGrafter"/>
</dbReference>
<keyword evidence="8" id="KW-1185">Reference proteome</keyword>
<evidence type="ECO:0000259" key="6">
    <source>
        <dbReference type="PROSITE" id="PS50011"/>
    </source>
</evidence>
<feature type="compositionally biased region" description="Polar residues" evidence="5">
    <location>
        <begin position="295"/>
        <end position="307"/>
    </location>
</feature>
<comment type="caution">
    <text evidence="7">The sequence shown here is derived from an EMBL/GenBank/DDBJ whole genome shotgun (WGS) entry which is preliminary data.</text>
</comment>
<dbReference type="GO" id="GO:0005776">
    <property type="term" value="C:autophagosome"/>
    <property type="evidence" value="ECO:0007669"/>
    <property type="project" value="TreeGrafter"/>
</dbReference>
<sequence>MADIINVGDFEYRRKDLIGHGAFAVVFKGRNRQRRDQSVAIKVITKKNLSKAQNLLTKEIHILKELKHESVVCLYDCKETSTHVNLVMEYCNGGDLADYLHAKGTLSEDTICLFLKQIASAMKILQSKGIVHRDLKPQNILLSHSGVSHPKPADIKIKIADFGFARFLHGEMMAATLCGSPMYMAPEVIMSKEYDAKADLWSIGTIIYQCLTGRAPFLASTPQELKRFYQKNKTISPDIPNETSENLEYLLVGMLKRNPRDRIEFRDFFKHPFLAGALVRKPSAPVQVPLRKQSTRSPSSSPMNVSPGSARRTPSDVRLDVFRRVTPPYDIAQLSPSGYQYSPPMSDYGTGRSTGSSKMSAQDDTGPEEDFVMVEHQTSSDQSDGQIPSNASDPLFPVFSSSPKPTKFHRPASPLTTGSQRKATFTVGSPSGSPSSSPLSRGLYNHSPSRNSPSPNRDKVSPQKLSPSNKTSSIQSSGKSSPSSPIPIIGSSPRQAPRSCDDTYSKSTPIMVPHPRRSSFSSSLKTSQASPSSPVNMSPSNISKLQTSPSIPFTRTRSPSGVSNISTSPSPNQRQSPVLIQSPKQSPGHTPTQSPNISPLVAVFSPYSPGKPRAVTEVSFNSLLNNAQDKPIVKARSSPSLSTTGAWALEAKSKRMSPISQFDLKPLGSPPKASGMTNLGCIPYRSPTAGALARVQGNPTKPSLLTNVLGTPPSPGYEGDKMKPLKGIFFGPGVTFDVSGHKQTPTSNSGRLEGPMVVDMPSLSCETLMEDEHVEGVGKLRMSLSYADAIIDVLQTKCTPLRALSESLNIKQSESYFGDQVIFVNNEYKKAEQLALCIKVLRLLNTMLEFAREEIKLGRLQPSDTVKSLIRGLNERNRQCLNRAKQINQQMSIRVKDLDTSVLTLSADKLIYQHALEMCQIAALDELFGDAQQCKERYEKAALLLRSLEDGARSEQDRVLLDKYQNALNFRISALEKRIAQPKIVKLTQD</sequence>
<dbReference type="CDD" id="cd14120">
    <property type="entry name" value="STKc_ULK1_2-like"/>
    <property type="match status" value="1"/>
</dbReference>
<evidence type="ECO:0000256" key="3">
    <source>
        <dbReference type="ARBA" id="ARBA00022777"/>
    </source>
</evidence>
<dbReference type="InterPro" id="IPR048941">
    <property type="entry name" value="ATG1-like_MIT2"/>
</dbReference>
<dbReference type="InterPro" id="IPR045269">
    <property type="entry name" value="Atg1-like"/>
</dbReference>
<feature type="compositionally biased region" description="Polar residues" evidence="5">
    <location>
        <begin position="544"/>
        <end position="597"/>
    </location>
</feature>
<dbReference type="PROSITE" id="PS00108">
    <property type="entry name" value="PROTEIN_KINASE_ST"/>
    <property type="match status" value="1"/>
</dbReference>
<dbReference type="PANTHER" id="PTHR24348:SF22">
    <property type="entry name" value="NON-SPECIFIC SERINE_THREONINE PROTEIN KINASE"/>
    <property type="match status" value="1"/>
</dbReference>
<dbReference type="GO" id="GO:0034045">
    <property type="term" value="C:phagophore assembly site membrane"/>
    <property type="evidence" value="ECO:0007669"/>
    <property type="project" value="TreeGrafter"/>
</dbReference>
<dbReference type="EMBL" id="CACRXK020000902">
    <property type="protein sequence ID" value="CAB3985684.1"/>
    <property type="molecule type" value="Genomic_DNA"/>
</dbReference>
<keyword evidence="2" id="KW-0547">Nucleotide-binding</keyword>
<feature type="compositionally biased region" description="Polar residues" evidence="5">
    <location>
        <begin position="351"/>
        <end position="363"/>
    </location>
</feature>
<evidence type="ECO:0000256" key="1">
    <source>
        <dbReference type="ARBA" id="ARBA00022679"/>
    </source>
</evidence>
<dbReference type="GO" id="GO:0000422">
    <property type="term" value="P:autophagy of mitochondrion"/>
    <property type="evidence" value="ECO:0007669"/>
    <property type="project" value="TreeGrafter"/>
</dbReference>
<dbReference type="PANTHER" id="PTHR24348">
    <property type="entry name" value="SERINE/THREONINE-PROTEIN KINASE UNC-51-RELATED"/>
    <property type="match status" value="1"/>
</dbReference>
<proteinExistence type="predicted"/>
<protein>
    <submittedName>
        <fullName evidence="7">Serine threonine- kinase ULK1-like isoform X2</fullName>
    </submittedName>
</protein>
<feature type="compositionally biased region" description="Polar residues" evidence="5">
    <location>
        <begin position="376"/>
        <end position="392"/>
    </location>
</feature>
<dbReference type="GO" id="GO:0061709">
    <property type="term" value="P:reticulophagy"/>
    <property type="evidence" value="ECO:0007669"/>
    <property type="project" value="TreeGrafter"/>
</dbReference>
<keyword evidence="1" id="KW-0808">Transferase</keyword>
<feature type="domain" description="Protein kinase" evidence="6">
    <location>
        <begin position="12"/>
        <end position="274"/>
    </location>
</feature>
<feature type="compositionally biased region" description="Low complexity" evidence="5">
    <location>
        <begin position="472"/>
        <end position="493"/>
    </location>
</feature>
<dbReference type="InterPro" id="IPR000719">
    <property type="entry name" value="Prot_kinase_dom"/>
</dbReference>
<dbReference type="Pfam" id="PF21127">
    <property type="entry name" value="ATG1-like_MIT2"/>
    <property type="match status" value="1"/>
</dbReference>
<dbReference type="GO" id="GO:0034727">
    <property type="term" value="P:piecemeal microautophagy of the nucleus"/>
    <property type="evidence" value="ECO:0007669"/>
    <property type="project" value="TreeGrafter"/>
</dbReference>
<name>A0A6S7FZ56_PARCT</name>
<keyword evidence="3 7" id="KW-0418">Kinase</keyword>
<organism evidence="7 8">
    <name type="scientific">Paramuricea clavata</name>
    <name type="common">Red gorgonian</name>
    <name type="synonym">Violescent sea-whip</name>
    <dbReference type="NCBI Taxonomy" id="317549"/>
    <lineage>
        <taxon>Eukaryota</taxon>
        <taxon>Metazoa</taxon>
        <taxon>Cnidaria</taxon>
        <taxon>Anthozoa</taxon>
        <taxon>Octocorallia</taxon>
        <taxon>Malacalcyonacea</taxon>
        <taxon>Plexauridae</taxon>
        <taxon>Paramuricea</taxon>
    </lineage>
</organism>
<dbReference type="Proteomes" id="UP001152795">
    <property type="component" value="Unassembled WGS sequence"/>
</dbReference>
<dbReference type="InterPro" id="IPR008271">
    <property type="entry name" value="Ser/Thr_kinase_AS"/>
</dbReference>
<dbReference type="SMART" id="SM00220">
    <property type="entry name" value="S_TKc"/>
    <property type="match status" value="1"/>
</dbReference>
<dbReference type="FunFam" id="3.30.200.20:FF:000149">
    <property type="entry name" value="serine/threonine-protein kinase unc-51 isoform X1"/>
    <property type="match status" value="1"/>
</dbReference>
<evidence type="ECO:0000313" key="7">
    <source>
        <dbReference type="EMBL" id="CAB3985684.1"/>
    </source>
</evidence>
<feature type="region of interest" description="Disordered" evidence="5">
    <location>
        <begin position="285"/>
        <end position="315"/>
    </location>
</feature>
<dbReference type="GO" id="GO:0005829">
    <property type="term" value="C:cytosol"/>
    <property type="evidence" value="ECO:0007669"/>
    <property type="project" value="TreeGrafter"/>
</dbReference>
<dbReference type="SUPFAM" id="SSF56112">
    <property type="entry name" value="Protein kinase-like (PK-like)"/>
    <property type="match status" value="1"/>
</dbReference>
<dbReference type="GO" id="GO:0010506">
    <property type="term" value="P:regulation of autophagy"/>
    <property type="evidence" value="ECO:0007669"/>
    <property type="project" value="InterPro"/>
</dbReference>
<dbReference type="InterPro" id="IPR017441">
    <property type="entry name" value="Protein_kinase_ATP_BS"/>
</dbReference>
<evidence type="ECO:0000256" key="2">
    <source>
        <dbReference type="ARBA" id="ARBA00022741"/>
    </source>
</evidence>
<evidence type="ECO:0000256" key="4">
    <source>
        <dbReference type="ARBA" id="ARBA00022840"/>
    </source>
</evidence>
<dbReference type="OrthoDB" id="346907at2759"/>
<dbReference type="Gene3D" id="1.10.510.10">
    <property type="entry name" value="Transferase(Phosphotransferase) domain 1"/>
    <property type="match status" value="1"/>
</dbReference>
<dbReference type="GO" id="GO:0004674">
    <property type="term" value="F:protein serine/threonine kinase activity"/>
    <property type="evidence" value="ECO:0007669"/>
    <property type="project" value="InterPro"/>
</dbReference>
<feature type="compositionally biased region" description="Low complexity" evidence="5">
    <location>
        <begin position="428"/>
        <end position="455"/>
    </location>
</feature>
<dbReference type="Pfam" id="PF00069">
    <property type="entry name" value="Pkinase"/>
    <property type="match status" value="1"/>
</dbReference>
<dbReference type="PROSITE" id="PS00107">
    <property type="entry name" value="PROTEIN_KINASE_ATP"/>
    <property type="match status" value="1"/>
</dbReference>
<keyword evidence="4" id="KW-0067">ATP-binding</keyword>
<feature type="compositionally biased region" description="Low complexity" evidence="5">
    <location>
        <begin position="518"/>
        <end position="543"/>
    </location>
</feature>
<gene>
    <name evidence="7" type="ORF">PACLA_8A008443</name>
</gene>
<accession>A0A6S7FZ56</accession>